<dbReference type="CDD" id="cd00683">
    <property type="entry name" value="Trans_IPPS_HH"/>
    <property type="match status" value="1"/>
</dbReference>
<dbReference type="NCBIfam" id="TIGR03464">
    <property type="entry name" value="HpnC"/>
    <property type="match status" value="1"/>
</dbReference>
<sequence length="288" mass="32769">MAVDHYENFPVASLLLPKELREPVTHIYQFARSADDIADEGDSLPNQRLALLAEYRAALRQLQEGELLLPPSDPRHKIFEPLGRSIQRLDLPMAPFFDLLSAFEQDVVMHRYPSQEALLDYCSRSANPVGRLMLHLYDAVDEANLRDSDAICTGLQLTNFWQDVAIDWLKGRVYIPQDTMARHAVGEDDIAAGRADAAWQALMHEQVQQARHCLLAGAPLALRLRGRVGLELRLVVQGGLRILERLEQLHYDMFTRRPTIGKPDWILLLWRALHQSRNAPHQPDPDNA</sequence>
<dbReference type="SFLD" id="SFLDG01018">
    <property type="entry name" value="Squalene/Phytoene_Synthase_Lik"/>
    <property type="match status" value="1"/>
</dbReference>
<evidence type="ECO:0000313" key="1">
    <source>
        <dbReference type="EMBL" id="RBP37467.1"/>
    </source>
</evidence>
<dbReference type="InterPro" id="IPR044843">
    <property type="entry name" value="Trans_IPPS_bact-type"/>
</dbReference>
<dbReference type="Pfam" id="PF00494">
    <property type="entry name" value="SQS_PSY"/>
    <property type="match status" value="1"/>
</dbReference>
<comment type="caution">
    <text evidence="1">The sequence shown here is derived from an EMBL/GenBank/DDBJ whole genome shotgun (WGS) entry which is preliminary data.</text>
</comment>
<proteinExistence type="predicted"/>
<reference evidence="1 2" key="1">
    <citation type="submission" date="2018-06" db="EMBL/GenBank/DDBJ databases">
        <title>Genomic Encyclopedia of Type Strains, Phase IV (KMG-IV): sequencing the most valuable type-strain genomes for metagenomic binning, comparative biology and taxonomic classification.</title>
        <authorList>
            <person name="Goeker M."/>
        </authorList>
    </citation>
    <scope>NUCLEOTIDE SEQUENCE [LARGE SCALE GENOMIC DNA]</scope>
    <source>
        <strain evidence="1 2">DSM 25520</strain>
    </source>
</reference>
<gene>
    <name evidence="1" type="ORF">DFR37_10930</name>
</gene>
<dbReference type="PANTHER" id="PTHR31480">
    <property type="entry name" value="BIFUNCTIONAL LYCOPENE CYCLASE/PHYTOENE SYNTHASE"/>
    <property type="match status" value="1"/>
</dbReference>
<dbReference type="InterPro" id="IPR008949">
    <property type="entry name" value="Isoprenoid_synthase_dom_sf"/>
</dbReference>
<dbReference type="GO" id="GO:0051996">
    <property type="term" value="F:squalene synthase [NAD(P)H] activity"/>
    <property type="evidence" value="ECO:0007669"/>
    <property type="project" value="InterPro"/>
</dbReference>
<dbReference type="OrthoDB" id="9807580at2"/>
<accession>A0A366H7F9</accession>
<dbReference type="InterPro" id="IPR002060">
    <property type="entry name" value="Squ/phyt_synthse"/>
</dbReference>
<dbReference type="SUPFAM" id="SSF48576">
    <property type="entry name" value="Terpenoid synthases"/>
    <property type="match status" value="1"/>
</dbReference>
<dbReference type="SFLD" id="SFLDS00005">
    <property type="entry name" value="Isoprenoid_Synthase_Type_I"/>
    <property type="match status" value="1"/>
</dbReference>
<dbReference type="GO" id="GO:0016114">
    <property type="term" value="P:terpenoid biosynthetic process"/>
    <property type="evidence" value="ECO:0007669"/>
    <property type="project" value="UniProtKB-ARBA"/>
</dbReference>
<organism evidence="1 2">
    <name type="scientific">Eoetvoesiella caeni</name>
    <dbReference type="NCBI Taxonomy" id="645616"/>
    <lineage>
        <taxon>Bacteria</taxon>
        <taxon>Pseudomonadati</taxon>
        <taxon>Pseudomonadota</taxon>
        <taxon>Betaproteobacteria</taxon>
        <taxon>Burkholderiales</taxon>
        <taxon>Alcaligenaceae</taxon>
        <taxon>Eoetvoesiella</taxon>
    </lineage>
</organism>
<dbReference type="EMBL" id="QNRQ01000009">
    <property type="protein sequence ID" value="RBP37467.1"/>
    <property type="molecule type" value="Genomic_DNA"/>
</dbReference>
<dbReference type="Proteomes" id="UP000253628">
    <property type="component" value="Unassembled WGS sequence"/>
</dbReference>
<dbReference type="SFLD" id="SFLDG01212">
    <property type="entry name" value="Phytoene_synthase_like"/>
    <property type="match status" value="1"/>
</dbReference>
<dbReference type="GO" id="GO:0004311">
    <property type="term" value="F:geranylgeranyl diphosphate synthase activity"/>
    <property type="evidence" value="ECO:0007669"/>
    <property type="project" value="InterPro"/>
</dbReference>
<name>A0A366H7F9_9BURK</name>
<dbReference type="InterPro" id="IPR017827">
    <property type="entry name" value="HSQ_synthase_HpnC"/>
</dbReference>
<dbReference type="InterPro" id="IPR033904">
    <property type="entry name" value="Trans_IPPS_HH"/>
</dbReference>
<protein>
    <submittedName>
        <fullName evidence="1">Squalene synthase HpnC</fullName>
    </submittedName>
</protein>
<evidence type="ECO:0000313" key="2">
    <source>
        <dbReference type="Proteomes" id="UP000253628"/>
    </source>
</evidence>
<dbReference type="Gene3D" id="1.10.600.10">
    <property type="entry name" value="Farnesyl Diphosphate Synthase"/>
    <property type="match status" value="1"/>
</dbReference>
<keyword evidence="2" id="KW-1185">Reference proteome</keyword>
<dbReference type="AlphaFoldDB" id="A0A366H7F9"/>
<dbReference type="RefSeq" id="WP_113934166.1">
    <property type="nucleotide sequence ID" value="NZ_JACCEU010000006.1"/>
</dbReference>